<organism evidence="2 3">
    <name type="scientific">Oesophagostomum dentatum</name>
    <name type="common">Nodular worm</name>
    <dbReference type="NCBI Taxonomy" id="61180"/>
    <lineage>
        <taxon>Eukaryota</taxon>
        <taxon>Metazoa</taxon>
        <taxon>Ecdysozoa</taxon>
        <taxon>Nematoda</taxon>
        <taxon>Chromadorea</taxon>
        <taxon>Rhabditida</taxon>
        <taxon>Rhabditina</taxon>
        <taxon>Rhabditomorpha</taxon>
        <taxon>Strongyloidea</taxon>
        <taxon>Strongylidae</taxon>
        <taxon>Oesophagostomum</taxon>
    </lineage>
</organism>
<evidence type="ECO:0000256" key="1">
    <source>
        <dbReference type="SAM" id="MobiDB-lite"/>
    </source>
</evidence>
<dbReference type="OrthoDB" id="5874874at2759"/>
<feature type="compositionally biased region" description="Polar residues" evidence="1">
    <location>
        <begin position="1"/>
        <end position="17"/>
    </location>
</feature>
<proteinExistence type="predicted"/>
<feature type="region of interest" description="Disordered" evidence="1">
    <location>
        <begin position="96"/>
        <end position="122"/>
    </location>
</feature>
<accession>A0A0B1SDE5</accession>
<feature type="region of interest" description="Disordered" evidence="1">
    <location>
        <begin position="1"/>
        <end position="58"/>
    </location>
</feature>
<name>A0A0B1SDE5_OESDE</name>
<reference evidence="2 3" key="1">
    <citation type="submission" date="2014-03" db="EMBL/GenBank/DDBJ databases">
        <title>Draft genome of the hookworm Oesophagostomum dentatum.</title>
        <authorList>
            <person name="Mitreva M."/>
        </authorList>
    </citation>
    <scope>NUCLEOTIDE SEQUENCE [LARGE SCALE GENOMIC DNA]</scope>
    <source>
        <strain evidence="2 3">OD-Hann</strain>
    </source>
</reference>
<sequence>MDVTNVQNHAQAPQSAFQAPRPAAAGMPIQHQGLGGQPDRTTPVSTSGAAPVPATTAASLAPRVLPLSDLMDPSKFELGPGDKNLLEKRLLHQHIKSGGDTPLPQLDPNDPLNSLDPFWKTR</sequence>
<protein>
    <submittedName>
        <fullName evidence="2">Uncharacterized protein</fullName>
    </submittedName>
</protein>
<dbReference type="AlphaFoldDB" id="A0A0B1SDE5"/>
<feature type="compositionally biased region" description="Low complexity" evidence="1">
    <location>
        <begin position="100"/>
        <end position="122"/>
    </location>
</feature>
<feature type="compositionally biased region" description="Polar residues" evidence="1">
    <location>
        <begin position="39"/>
        <end position="48"/>
    </location>
</feature>
<evidence type="ECO:0000313" key="2">
    <source>
        <dbReference type="EMBL" id="KHJ82954.1"/>
    </source>
</evidence>
<gene>
    <name evidence="2" type="ORF">OESDEN_17351</name>
</gene>
<dbReference type="EMBL" id="KN576142">
    <property type="protein sequence ID" value="KHJ82954.1"/>
    <property type="molecule type" value="Genomic_DNA"/>
</dbReference>
<evidence type="ECO:0000313" key="3">
    <source>
        <dbReference type="Proteomes" id="UP000053660"/>
    </source>
</evidence>
<keyword evidence="3" id="KW-1185">Reference proteome</keyword>
<dbReference type="Proteomes" id="UP000053660">
    <property type="component" value="Unassembled WGS sequence"/>
</dbReference>